<dbReference type="SUPFAM" id="SSF52540">
    <property type="entry name" value="P-loop containing nucleoside triphosphate hydrolases"/>
    <property type="match status" value="1"/>
</dbReference>
<dbReference type="Gene3D" id="3.40.50.300">
    <property type="entry name" value="P-loop containing nucleotide triphosphate hydrolases"/>
    <property type="match status" value="1"/>
</dbReference>
<keyword evidence="1 2" id="KW-0808">Transferase</keyword>
<dbReference type="STRING" id="313367.JSE7799_02219"/>
<sequence>MSSPKTICFLVGAPRSGTTWIQRLLQTHPAICGGEESHFFTLFAHPMQAADRMLSRNSDRKIGPLVYTDRDTYENAIREIWGRIFVGLYSENPGACVHLEKTPDHSLYLEEITRLFPDAKIIFLTRDSRAVTASLINAGKGWGSHWAPDNVRDAAIVWRRYIEAIRGWHTRNPSHPFLTIRYEDALANTEAMLDQMLDFVLPKGTPHETQKILKLFATMQEERKDPAGFARLRGKGGWRNDLSLRQKVTVWRYTRRSMRALGYEIGPI</sequence>
<keyword evidence="3" id="KW-1185">Reference proteome</keyword>
<dbReference type="GO" id="GO:0008476">
    <property type="term" value="F:protein-tyrosine sulfotransferase activity"/>
    <property type="evidence" value="ECO:0007669"/>
    <property type="project" value="InterPro"/>
</dbReference>
<protein>
    <submittedName>
        <fullName evidence="2">Sulfotransferase domain protein</fullName>
    </submittedName>
</protein>
<dbReference type="RefSeq" id="WP_083480497.1">
    <property type="nucleotide sequence ID" value="NZ_CYPR01000152.1"/>
</dbReference>
<dbReference type="Pfam" id="PF13469">
    <property type="entry name" value="Sulfotransfer_3"/>
    <property type="match status" value="1"/>
</dbReference>
<accession>A0A0M7BCE9</accession>
<evidence type="ECO:0000313" key="3">
    <source>
        <dbReference type="Proteomes" id="UP000049455"/>
    </source>
</evidence>
<dbReference type="PANTHER" id="PTHR12788">
    <property type="entry name" value="PROTEIN-TYROSINE SULFOTRANSFERASE 2"/>
    <property type="match status" value="1"/>
</dbReference>
<organism evidence="2 3">
    <name type="scientific">Jannaschia seosinensis</name>
    <dbReference type="NCBI Taxonomy" id="313367"/>
    <lineage>
        <taxon>Bacteria</taxon>
        <taxon>Pseudomonadati</taxon>
        <taxon>Pseudomonadota</taxon>
        <taxon>Alphaproteobacteria</taxon>
        <taxon>Rhodobacterales</taxon>
        <taxon>Roseobacteraceae</taxon>
        <taxon>Jannaschia</taxon>
    </lineage>
</organism>
<dbReference type="InterPro" id="IPR027417">
    <property type="entry name" value="P-loop_NTPase"/>
</dbReference>
<dbReference type="AlphaFoldDB" id="A0A0M7BCE9"/>
<name>A0A0M7BCE9_9RHOB</name>
<reference evidence="2 3" key="1">
    <citation type="submission" date="2015-09" db="EMBL/GenBank/DDBJ databases">
        <authorList>
            <person name="Jackson K.R."/>
            <person name="Lunt B.L."/>
            <person name="Fisher J.N.B."/>
            <person name="Gardner A.V."/>
            <person name="Bailey M.E."/>
            <person name="Deus L.M."/>
            <person name="Earl A.S."/>
            <person name="Gibby P.D."/>
            <person name="Hartmann K.A."/>
            <person name="Liu J.E."/>
            <person name="Manci A.M."/>
            <person name="Nielsen D.A."/>
            <person name="Solomon M.B."/>
            <person name="Breakwell D.P."/>
            <person name="Burnett S.H."/>
            <person name="Grose J.H."/>
        </authorList>
    </citation>
    <scope>NUCLEOTIDE SEQUENCE [LARGE SCALE GENOMIC DNA]</scope>
    <source>
        <strain evidence="2 3">CECT 7799</strain>
    </source>
</reference>
<dbReference type="Proteomes" id="UP000049455">
    <property type="component" value="Unassembled WGS sequence"/>
</dbReference>
<proteinExistence type="predicted"/>
<dbReference type="InterPro" id="IPR026634">
    <property type="entry name" value="TPST-like"/>
</dbReference>
<evidence type="ECO:0000313" key="2">
    <source>
        <dbReference type="EMBL" id="CUH39492.1"/>
    </source>
</evidence>
<evidence type="ECO:0000256" key="1">
    <source>
        <dbReference type="ARBA" id="ARBA00022679"/>
    </source>
</evidence>
<dbReference type="PANTHER" id="PTHR12788:SF10">
    <property type="entry name" value="PROTEIN-TYROSINE SULFOTRANSFERASE"/>
    <property type="match status" value="1"/>
</dbReference>
<dbReference type="EMBL" id="CYPR01000152">
    <property type="protein sequence ID" value="CUH39492.1"/>
    <property type="molecule type" value="Genomic_DNA"/>
</dbReference>
<gene>
    <name evidence="2" type="ORF">JSE7799_02219</name>
</gene>
<dbReference type="OrthoDB" id="977108at2"/>